<dbReference type="InterPro" id="IPR000036">
    <property type="entry name" value="Peptidase_A26_omptin"/>
</dbReference>
<accession>A0A501WZB1</accession>
<dbReference type="Pfam" id="PF01278">
    <property type="entry name" value="Omptin"/>
    <property type="match status" value="1"/>
</dbReference>
<dbReference type="PRINTS" id="PR00482">
    <property type="entry name" value="OMPTIN"/>
</dbReference>
<dbReference type="SUPFAM" id="SSF69917">
    <property type="entry name" value="OMPT-like"/>
    <property type="match status" value="1"/>
</dbReference>
<evidence type="ECO:0000256" key="1">
    <source>
        <dbReference type="PIRSR" id="PIRSR001522-1"/>
    </source>
</evidence>
<dbReference type="Gene3D" id="2.40.128.90">
    <property type="entry name" value="OMPT-like"/>
    <property type="match status" value="1"/>
</dbReference>
<dbReference type="InterPro" id="IPR020080">
    <property type="entry name" value="OM_adhesin/peptidase_omptin"/>
</dbReference>
<dbReference type="PIRSF" id="PIRSF001522">
    <property type="entry name" value="Peptidase_A26"/>
    <property type="match status" value="1"/>
</dbReference>
<feature type="active site" evidence="1">
    <location>
        <position position="117"/>
    </location>
</feature>
<dbReference type="Proteomes" id="UP000319255">
    <property type="component" value="Unassembled WGS sequence"/>
</dbReference>
<keyword evidence="4" id="KW-1185">Reference proteome</keyword>
<dbReference type="GO" id="GO:0004190">
    <property type="term" value="F:aspartic-type endopeptidase activity"/>
    <property type="evidence" value="ECO:0007669"/>
    <property type="project" value="InterPro"/>
</dbReference>
<dbReference type="GO" id="GO:0006508">
    <property type="term" value="P:proteolysis"/>
    <property type="evidence" value="ECO:0007669"/>
    <property type="project" value="UniProtKB-KW"/>
</dbReference>
<dbReference type="GO" id="GO:0009279">
    <property type="term" value="C:cell outer membrane"/>
    <property type="evidence" value="ECO:0007669"/>
    <property type="project" value="InterPro"/>
</dbReference>
<evidence type="ECO:0000256" key="2">
    <source>
        <dbReference type="SAM" id="SignalP"/>
    </source>
</evidence>
<keyword evidence="3" id="KW-0378">Hydrolase</keyword>
<feature type="active site" evidence="1">
    <location>
        <position position="238"/>
    </location>
</feature>
<keyword evidence="2" id="KW-0732">Signal</keyword>
<protein>
    <submittedName>
        <fullName evidence="3">Omptin family outer membrane protease</fullName>
    </submittedName>
</protein>
<feature type="signal peptide" evidence="2">
    <location>
        <begin position="1"/>
        <end position="20"/>
    </location>
</feature>
<organism evidence="3 4">
    <name type="scientific">Amaricoccus solimangrovi</name>
    <dbReference type="NCBI Taxonomy" id="2589815"/>
    <lineage>
        <taxon>Bacteria</taxon>
        <taxon>Pseudomonadati</taxon>
        <taxon>Pseudomonadota</taxon>
        <taxon>Alphaproteobacteria</taxon>
        <taxon>Rhodobacterales</taxon>
        <taxon>Paracoccaceae</taxon>
        <taxon>Amaricoccus</taxon>
    </lineage>
</organism>
<dbReference type="RefSeq" id="WP_140452333.1">
    <property type="nucleotide sequence ID" value="NZ_VFRP01000001.1"/>
</dbReference>
<feature type="active site" evidence="1">
    <location>
        <position position="115"/>
    </location>
</feature>
<dbReference type="OrthoDB" id="5464981at2"/>
<gene>
    <name evidence="3" type="ORF">FJM51_01530</name>
</gene>
<name>A0A501WZB1_9RHOB</name>
<comment type="caution">
    <text evidence="3">The sequence shown here is derived from an EMBL/GenBank/DDBJ whole genome shotgun (WGS) entry which is preliminary data.</text>
</comment>
<evidence type="ECO:0000313" key="4">
    <source>
        <dbReference type="Proteomes" id="UP000319255"/>
    </source>
</evidence>
<keyword evidence="3" id="KW-0645">Protease</keyword>
<proteinExistence type="predicted"/>
<dbReference type="AlphaFoldDB" id="A0A501WZB1"/>
<evidence type="ECO:0000313" key="3">
    <source>
        <dbReference type="EMBL" id="TPE53754.1"/>
    </source>
</evidence>
<feature type="chain" id="PRO_5021325017" evidence="2">
    <location>
        <begin position="21"/>
        <end position="324"/>
    </location>
</feature>
<reference evidence="3 4" key="1">
    <citation type="submission" date="2019-06" db="EMBL/GenBank/DDBJ databases">
        <title>A novel bacterium of genus Amaricoccus, isolated from marine sediment.</title>
        <authorList>
            <person name="Huang H."/>
            <person name="Mo K."/>
            <person name="Hu Y."/>
        </authorList>
    </citation>
    <scope>NUCLEOTIDE SEQUENCE [LARGE SCALE GENOMIC DNA]</scope>
    <source>
        <strain evidence="3 4">HB172011</strain>
    </source>
</reference>
<sequence>MIKAVCLGLALASCAGMGLAQDEAADTPATTGPVSVVSGTANRLSDRLSLETYLGYLSGESNEYVYNNGARTSRLTWTIEDAMIVGSRVNFAATNWLSLGLGGWASLASDNTMDDYDWLRDDIDSWSDWSHHPDTDLERAFEFDLSAQARVLEWRGIWFDGLAGYQVRNYKWRASGGHYVYSDYDFRDSEGNFSGPQVDYQQWWRTPYLGVAAGYALPGLRLSGRVIASPFAQVSDKDVHIENGQSFTGDFGNTQMAAVTLRAEHDLTPSWTLSGEANYQRFWEARGDMTVNYLNLDGWNSELSDAAGASNDAMILSLGLNYRF</sequence>
<feature type="active site" evidence="1">
    <location>
        <position position="240"/>
    </location>
</feature>
<dbReference type="InterPro" id="IPR053724">
    <property type="entry name" value="OMP_A26_sf"/>
</dbReference>
<dbReference type="EMBL" id="VFRP01000001">
    <property type="protein sequence ID" value="TPE53754.1"/>
    <property type="molecule type" value="Genomic_DNA"/>
</dbReference>